<keyword evidence="7" id="KW-0479">Metal-binding</keyword>
<dbReference type="EC" id="2.7.4.1" evidence="7 8"/>
<dbReference type="Gene3D" id="3.30.870.10">
    <property type="entry name" value="Endonuclease Chain A"/>
    <property type="match status" value="2"/>
</dbReference>
<evidence type="ECO:0000259" key="10">
    <source>
        <dbReference type="PROSITE" id="PS50035"/>
    </source>
</evidence>
<feature type="region of interest" description="Disordered" evidence="9">
    <location>
        <begin position="646"/>
        <end position="668"/>
    </location>
</feature>
<name>A0ABP3TYA2_9FLAO</name>
<dbReference type="HAMAP" id="MF_00347">
    <property type="entry name" value="Polyphosphate_kinase"/>
    <property type="match status" value="1"/>
</dbReference>
<dbReference type="PIRSF" id="PIRSF015589">
    <property type="entry name" value="PP_kinase"/>
    <property type="match status" value="1"/>
</dbReference>
<dbReference type="InterPro" id="IPR036832">
    <property type="entry name" value="PPK_N_dom_sf"/>
</dbReference>
<evidence type="ECO:0000256" key="8">
    <source>
        <dbReference type="RuleBase" id="RU003800"/>
    </source>
</evidence>
<dbReference type="CDD" id="cd09168">
    <property type="entry name" value="PLDc_PaPPK1_C2_like"/>
    <property type="match status" value="1"/>
</dbReference>
<dbReference type="NCBIfam" id="NF003917">
    <property type="entry name" value="PRK05443.1-1"/>
    <property type="match status" value="1"/>
</dbReference>
<feature type="binding site" evidence="7">
    <location>
        <position position="587"/>
    </location>
    <ligand>
        <name>ATP</name>
        <dbReference type="ChEBI" id="CHEBI:30616"/>
    </ligand>
</feature>
<proteinExistence type="inferred from homology"/>
<evidence type="ECO:0000256" key="6">
    <source>
        <dbReference type="ARBA" id="ARBA00022842"/>
    </source>
</evidence>
<organism evidence="11 12">
    <name type="scientific">Aquimarina litoralis</name>
    <dbReference type="NCBI Taxonomy" id="584605"/>
    <lineage>
        <taxon>Bacteria</taxon>
        <taxon>Pseudomonadati</taxon>
        <taxon>Bacteroidota</taxon>
        <taxon>Flavobacteriia</taxon>
        <taxon>Flavobacteriales</taxon>
        <taxon>Flavobacteriaceae</taxon>
        <taxon>Aquimarina</taxon>
    </lineage>
</organism>
<dbReference type="Pfam" id="PF13089">
    <property type="entry name" value="PP_kinase_N"/>
    <property type="match status" value="1"/>
</dbReference>
<sequence length="699" mass="81561">MDENKYTYNDRDINWLSFNERVLQEAEDPTNPLYERLKFLAIFSSNLDEYFRVRVSRLRQIKKIDKQLRKKLALKPNKQVKEILKLVKLQQEKFGKIFFSTLIPELAKNDIHLVNYQFYNTDQQQFTTQYFISKVLPLIDSKLVTNSDQEEVFLENNKLYYLVTFEESESFGVVNIPSDQLERFVCLPTENESHYITFIDDIIKLNLNQIFENQKILDSYQIKLSRDAELYIDDEFEGILAEKIKESLSQRNFGQPTRLLFDSSMPKTLKNEVRKLFKLGKIDMMPGGKYHNFSDFFSFPDPTNNSFLHYPAVSEVRHSEFEKSDNYFDIIKRKDQLVHFPYMSFDYVQNFINQASTDQYVTEIKISLYRVAKESELTNSLLKAIENGKKVTVFIEAKARFDEKNNLKWGKTFEEKGASVFYSYPKIKVHSKILLVKRKEKDIIQSYAYIGTGNFNAKTSKIYCDHGLFTSNSKITKDLSEVFEVLSGKMILPKPKQLLVAPFTVRNTFEDLIDIETENAKNGKPAIIKAKLNSLEDKKIINKLYIASSIGVKIELLVRGFTCLIPGLKGMSENIRITSIVDRYLEHGRIYYFENGGESKIFIGSADWMTRNLDKRIEVLTPILDTDCKKELETILDMQLSDNKKSRIQDAKSSNSYKKKMDDEPSIQSQKAIRTYLNQIHTDNNILSEQYLKTDEKIS</sequence>
<evidence type="ECO:0000256" key="5">
    <source>
        <dbReference type="ARBA" id="ARBA00022840"/>
    </source>
</evidence>
<keyword evidence="3 7" id="KW-0547">Nucleotide-binding</keyword>
<comment type="function">
    <text evidence="7 8">Catalyzes the reversible transfer of the terminal phosphate of ATP to form a long-chain polyphosphate (polyP).</text>
</comment>
<dbReference type="PROSITE" id="PS50035">
    <property type="entry name" value="PLD"/>
    <property type="match status" value="1"/>
</dbReference>
<dbReference type="InterPro" id="IPR036830">
    <property type="entry name" value="PP_kinase_middle_dom_sf"/>
</dbReference>
<evidence type="ECO:0000313" key="12">
    <source>
        <dbReference type="Proteomes" id="UP001501758"/>
    </source>
</evidence>
<keyword evidence="4 7" id="KW-0418">Kinase</keyword>
<feature type="active site" description="Phosphohistidine intermediate" evidence="7">
    <location>
        <position position="430"/>
    </location>
</feature>
<dbReference type="Pfam" id="PF02503">
    <property type="entry name" value="PP_kinase"/>
    <property type="match status" value="1"/>
</dbReference>
<feature type="binding site" evidence="7">
    <location>
        <position position="559"/>
    </location>
    <ligand>
        <name>ATP</name>
        <dbReference type="ChEBI" id="CHEBI:30616"/>
    </ligand>
</feature>
<comment type="catalytic activity">
    <reaction evidence="7 8">
        <text>[phosphate](n) + ATP = [phosphate](n+1) + ADP</text>
        <dbReference type="Rhea" id="RHEA:19573"/>
        <dbReference type="Rhea" id="RHEA-COMP:9859"/>
        <dbReference type="Rhea" id="RHEA-COMP:14280"/>
        <dbReference type="ChEBI" id="CHEBI:16838"/>
        <dbReference type="ChEBI" id="CHEBI:30616"/>
        <dbReference type="ChEBI" id="CHEBI:456216"/>
        <dbReference type="EC" id="2.7.4.1"/>
    </reaction>
</comment>
<dbReference type="Gene3D" id="3.30.1840.10">
    <property type="entry name" value="Polyphosphate kinase middle domain"/>
    <property type="match status" value="1"/>
</dbReference>
<protein>
    <recommendedName>
        <fullName evidence="7 8">Polyphosphate kinase</fullName>
        <ecNumber evidence="7 8">2.7.4.1</ecNumber>
    </recommendedName>
    <alternativeName>
        <fullName evidence="7">ATP-polyphosphate phosphotransferase</fullName>
    </alternativeName>
    <alternativeName>
        <fullName evidence="7">Polyphosphoric acid kinase</fullName>
    </alternativeName>
</protein>
<dbReference type="SUPFAM" id="SSF143724">
    <property type="entry name" value="PHP14-like"/>
    <property type="match status" value="1"/>
</dbReference>
<evidence type="ECO:0000256" key="4">
    <source>
        <dbReference type="ARBA" id="ARBA00022777"/>
    </source>
</evidence>
<dbReference type="EMBL" id="BAAAGE010000002">
    <property type="protein sequence ID" value="GAA0720629.1"/>
    <property type="molecule type" value="Genomic_DNA"/>
</dbReference>
<dbReference type="GO" id="GO:0016301">
    <property type="term" value="F:kinase activity"/>
    <property type="evidence" value="ECO:0007669"/>
    <property type="project" value="UniProtKB-KW"/>
</dbReference>
<keyword evidence="5 7" id="KW-0067">ATP-binding</keyword>
<evidence type="ECO:0000256" key="7">
    <source>
        <dbReference type="HAMAP-Rule" id="MF_00347"/>
    </source>
</evidence>
<gene>
    <name evidence="11" type="primary">ppk1_1</name>
    <name evidence="7" type="synonym">ppk</name>
    <name evidence="11" type="ORF">GCM10009430_21010</name>
</gene>
<dbReference type="PANTHER" id="PTHR30218:SF0">
    <property type="entry name" value="POLYPHOSPHATE KINASE"/>
    <property type="match status" value="1"/>
</dbReference>
<reference evidence="12" key="1">
    <citation type="journal article" date="2019" name="Int. J. Syst. Evol. Microbiol.">
        <title>The Global Catalogue of Microorganisms (GCM) 10K type strain sequencing project: providing services to taxonomists for standard genome sequencing and annotation.</title>
        <authorList>
            <consortium name="The Broad Institute Genomics Platform"/>
            <consortium name="The Broad Institute Genome Sequencing Center for Infectious Disease"/>
            <person name="Wu L."/>
            <person name="Ma J."/>
        </authorList>
    </citation>
    <scope>NUCLEOTIDE SEQUENCE [LARGE SCALE GENOMIC DNA]</scope>
    <source>
        <strain evidence="12">JCM 15974</strain>
    </source>
</reference>
<dbReference type="InterPro" id="IPR001736">
    <property type="entry name" value="PLipase_D/transphosphatidylase"/>
</dbReference>
<dbReference type="InterPro" id="IPR024953">
    <property type="entry name" value="PP_kinase_middle"/>
</dbReference>
<evidence type="ECO:0000313" key="11">
    <source>
        <dbReference type="EMBL" id="GAA0720629.1"/>
    </source>
</evidence>
<dbReference type="PANTHER" id="PTHR30218">
    <property type="entry name" value="POLYPHOSPHATE KINASE"/>
    <property type="match status" value="1"/>
</dbReference>
<feature type="binding site" evidence="7">
    <location>
        <position position="370"/>
    </location>
    <ligand>
        <name>Mg(2+)</name>
        <dbReference type="ChEBI" id="CHEBI:18420"/>
    </ligand>
</feature>
<dbReference type="Pfam" id="PF13090">
    <property type="entry name" value="PP_kinase_C"/>
    <property type="match status" value="1"/>
</dbReference>
<dbReference type="Proteomes" id="UP001501758">
    <property type="component" value="Unassembled WGS sequence"/>
</dbReference>
<keyword evidence="6 7" id="KW-0460">Magnesium</keyword>
<comment type="cofactor">
    <cofactor evidence="7">
        <name>Mg(2+)</name>
        <dbReference type="ChEBI" id="CHEBI:18420"/>
    </cofactor>
</comment>
<dbReference type="Gene3D" id="1.20.58.310">
    <property type="entry name" value="Polyphosphate kinase N-terminal domain"/>
    <property type="match status" value="1"/>
</dbReference>
<evidence type="ECO:0000256" key="2">
    <source>
        <dbReference type="ARBA" id="ARBA00022679"/>
    </source>
</evidence>
<dbReference type="SUPFAM" id="SSF56024">
    <property type="entry name" value="Phospholipase D/nuclease"/>
    <property type="match status" value="2"/>
</dbReference>
<dbReference type="InterPro" id="IPR025198">
    <property type="entry name" value="PPK_N_dom"/>
</dbReference>
<comment type="similarity">
    <text evidence="7 8">Belongs to the polyphosphate kinase 1 (PPK1) family.</text>
</comment>
<keyword evidence="1 7" id="KW-0597">Phosphoprotein</keyword>
<dbReference type="CDD" id="cd09164">
    <property type="entry name" value="PLDc_EcPPK1_C1_like"/>
    <property type="match status" value="1"/>
</dbReference>
<dbReference type="InterPro" id="IPR041108">
    <property type="entry name" value="PP_kinase_C_1"/>
</dbReference>
<feature type="binding site" evidence="7">
    <location>
        <position position="463"/>
    </location>
    <ligand>
        <name>ATP</name>
        <dbReference type="ChEBI" id="CHEBI:30616"/>
    </ligand>
</feature>
<evidence type="ECO:0000256" key="9">
    <source>
        <dbReference type="SAM" id="MobiDB-lite"/>
    </source>
</evidence>
<dbReference type="InterPro" id="IPR003414">
    <property type="entry name" value="PP_kinase"/>
</dbReference>
<comment type="caution">
    <text evidence="11">The sequence shown here is derived from an EMBL/GenBank/DDBJ whole genome shotgun (WGS) entry which is preliminary data.</text>
</comment>
<comment type="PTM">
    <text evidence="7 8">An intermediate of this reaction is the autophosphorylated ppk in which a phosphate is covalently linked to a histidine residue through a N-P bond.</text>
</comment>
<dbReference type="Pfam" id="PF17941">
    <property type="entry name" value="PP_kinase_C_1"/>
    <property type="match status" value="1"/>
</dbReference>
<keyword evidence="2 7" id="KW-0808">Transferase</keyword>
<evidence type="ECO:0000256" key="1">
    <source>
        <dbReference type="ARBA" id="ARBA00022553"/>
    </source>
</evidence>
<dbReference type="SUPFAM" id="SSF140356">
    <property type="entry name" value="PPK N-terminal domain-like"/>
    <property type="match status" value="1"/>
</dbReference>
<feature type="binding site" evidence="7">
    <location>
        <position position="400"/>
    </location>
    <ligand>
        <name>Mg(2+)</name>
        <dbReference type="ChEBI" id="CHEBI:18420"/>
    </ligand>
</feature>
<dbReference type="RefSeq" id="WP_343912272.1">
    <property type="nucleotide sequence ID" value="NZ_BAAAGE010000002.1"/>
</dbReference>
<keyword evidence="12" id="KW-1185">Reference proteome</keyword>
<dbReference type="InterPro" id="IPR025200">
    <property type="entry name" value="PPK_C_dom2"/>
</dbReference>
<feature type="domain" description="PLD phosphodiesterase" evidence="10">
    <location>
        <begin position="425"/>
        <end position="459"/>
    </location>
</feature>
<feature type="binding site" evidence="7">
    <location>
        <position position="46"/>
    </location>
    <ligand>
        <name>ATP</name>
        <dbReference type="ChEBI" id="CHEBI:30616"/>
    </ligand>
</feature>
<dbReference type="NCBIfam" id="TIGR03705">
    <property type="entry name" value="poly_P_kin"/>
    <property type="match status" value="1"/>
</dbReference>
<evidence type="ECO:0000256" key="3">
    <source>
        <dbReference type="ARBA" id="ARBA00022741"/>
    </source>
</evidence>
<accession>A0ABP3TYA2</accession>